<organism evidence="1 2">
    <name type="scientific">Elysia chlorotica</name>
    <name type="common">Eastern emerald elysia</name>
    <name type="synonym">Sea slug</name>
    <dbReference type="NCBI Taxonomy" id="188477"/>
    <lineage>
        <taxon>Eukaryota</taxon>
        <taxon>Metazoa</taxon>
        <taxon>Spiralia</taxon>
        <taxon>Lophotrochozoa</taxon>
        <taxon>Mollusca</taxon>
        <taxon>Gastropoda</taxon>
        <taxon>Heterobranchia</taxon>
        <taxon>Euthyneura</taxon>
        <taxon>Panpulmonata</taxon>
        <taxon>Sacoglossa</taxon>
        <taxon>Placobranchoidea</taxon>
        <taxon>Plakobranchidae</taxon>
        <taxon>Elysia</taxon>
    </lineage>
</organism>
<evidence type="ECO:0000313" key="2">
    <source>
        <dbReference type="Proteomes" id="UP000271974"/>
    </source>
</evidence>
<keyword evidence="2" id="KW-1185">Reference proteome</keyword>
<accession>A0A433T5T2</accession>
<dbReference type="EMBL" id="RQTK01000625">
    <property type="protein sequence ID" value="RUS76907.1"/>
    <property type="molecule type" value="Genomic_DNA"/>
</dbReference>
<sequence>MDLHELTGQTACGDGPSAKTKTIGMEIFTGDQSKLHPRLTGPMNDQKTSCLRGVFVFSFLVVVRRSKVNTIGSVRRSKVNTIGSVRRSKVNTIGSVRRSKVNSFGSVRRSKVNTIGSWSACLLFTISGQPACCSPSVVSLPVVHHQWSACLLFTISGQSACCSPSVVSLPVVHHQWSACLLFTICVHHLWSVCLLFTISESVVYRKPNVGELNRASVTRTRTSCTVNAGKTLTSLVNLALAKRRKH</sequence>
<gene>
    <name evidence="1" type="ORF">EGW08_015346</name>
</gene>
<protein>
    <submittedName>
        <fullName evidence="1">Uncharacterized protein</fullName>
    </submittedName>
</protein>
<comment type="caution">
    <text evidence="1">The sequence shown here is derived from an EMBL/GenBank/DDBJ whole genome shotgun (WGS) entry which is preliminary data.</text>
</comment>
<evidence type="ECO:0000313" key="1">
    <source>
        <dbReference type="EMBL" id="RUS76907.1"/>
    </source>
</evidence>
<proteinExistence type="predicted"/>
<name>A0A433T5T2_ELYCH</name>
<dbReference type="Proteomes" id="UP000271974">
    <property type="component" value="Unassembled WGS sequence"/>
</dbReference>
<dbReference type="AlphaFoldDB" id="A0A433T5T2"/>
<reference evidence="1 2" key="1">
    <citation type="submission" date="2019-01" db="EMBL/GenBank/DDBJ databases">
        <title>A draft genome assembly of the solar-powered sea slug Elysia chlorotica.</title>
        <authorList>
            <person name="Cai H."/>
            <person name="Li Q."/>
            <person name="Fang X."/>
            <person name="Li J."/>
            <person name="Curtis N.E."/>
            <person name="Altenburger A."/>
            <person name="Shibata T."/>
            <person name="Feng M."/>
            <person name="Maeda T."/>
            <person name="Schwartz J.A."/>
            <person name="Shigenobu S."/>
            <person name="Lundholm N."/>
            <person name="Nishiyama T."/>
            <person name="Yang H."/>
            <person name="Hasebe M."/>
            <person name="Li S."/>
            <person name="Pierce S.K."/>
            <person name="Wang J."/>
        </authorList>
    </citation>
    <scope>NUCLEOTIDE SEQUENCE [LARGE SCALE GENOMIC DNA]</scope>
    <source>
        <strain evidence="1">EC2010</strain>
        <tissue evidence="1">Whole organism of an adult</tissue>
    </source>
</reference>